<reference evidence="3" key="1">
    <citation type="submission" date="2025-08" db="UniProtKB">
        <authorList>
            <consortium name="RefSeq"/>
        </authorList>
    </citation>
    <scope>IDENTIFICATION</scope>
    <source>
        <tissue evidence="3">Whole larvae</tissue>
    </source>
</reference>
<accession>A0ABM3MDX9</accession>
<dbReference type="GeneID" id="116412768"/>
<feature type="coiled-coil region" evidence="1">
    <location>
        <begin position="176"/>
        <end position="203"/>
    </location>
</feature>
<keyword evidence="1" id="KW-0175">Coiled coil</keyword>
<organism evidence="2 3">
    <name type="scientific">Galleria mellonella</name>
    <name type="common">Greater wax moth</name>
    <dbReference type="NCBI Taxonomy" id="7137"/>
    <lineage>
        <taxon>Eukaryota</taxon>
        <taxon>Metazoa</taxon>
        <taxon>Ecdysozoa</taxon>
        <taxon>Arthropoda</taxon>
        <taxon>Hexapoda</taxon>
        <taxon>Insecta</taxon>
        <taxon>Pterygota</taxon>
        <taxon>Neoptera</taxon>
        <taxon>Endopterygota</taxon>
        <taxon>Lepidoptera</taxon>
        <taxon>Glossata</taxon>
        <taxon>Ditrysia</taxon>
        <taxon>Pyraloidea</taxon>
        <taxon>Pyralidae</taxon>
        <taxon>Galleriinae</taxon>
        <taxon>Galleria</taxon>
    </lineage>
</organism>
<protein>
    <submittedName>
        <fullName evidence="3">Uncharacterized protein LOC116412768</fullName>
    </submittedName>
</protein>
<keyword evidence="2" id="KW-1185">Reference proteome</keyword>
<sequence length="207" mass="23679">MSSVYFTFRSSVILQFIINARSQFLPGPFPYPAPPQLGPAMGGAMPSIIPPPMGPMTPIAGPFPLQQPKIPVVVMPYYSKLADKNRSKLHRKRRYFLKRHVKESSSCDTGDSTDSSSDLDFRATRRSVTSKGKRSRQVLTPVVSYVTKDGYVVYQKKIKKEKARDWLEMGERSNFHDSVEKDSESHEMRLKDLKNQLRLSKRSRIER</sequence>
<name>A0ABM3MDX9_GALME</name>
<evidence type="ECO:0000313" key="3">
    <source>
        <dbReference type="RefSeq" id="XP_052749549.1"/>
    </source>
</evidence>
<proteinExistence type="predicted"/>
<evidence type="ECO:0000256" key="1">
    <source>
        <dbReference type="SAM" id="Coils"/>
    </source>
</evidence>
<dbReference type="Proteomes" id="UP001652740">
    <property type="component" value="Unplaced"/>
</dbReference>
<gene>
    <name evidence="3" type="primary">LOC116412768</name>
</gene>
<dbReference type="RefSeq" id="XP_052749549.1">
    <property type="nucleotide sequence ID" value="XM_052893589.1"/>
</dbReference>
<evidence type="ECO:0000313" key="2">
    <source>
        <dbReference type="Proteomes" id="UP001652740"/>
    </source>
</evidence>